<dbReference type="NCBIfam" id="TIGR01782">
    <property type="entry name" value="TonB-Xanth-Caul"/>
    <property type="match status" value="1"/>
</dbReference>
<evidence type="ECO:0000313" key="8">
    <source>
        <dbReference type="EMBL" id="ROQ21571.1"/>
    </source>
</evidence>
<dbReference type="Proteomes" id="UP000273643">
    <property type="component" value="Unassembled WGS sequence"/>
</dbReference>
<evidence type="ECO:0000313" key="9">
    <source>
        <dbReference type="Proteomes" id="UP000273643"/>
    </source>
</evidence>
<dbReference type="Gene3D" id="2.170.130.10">
    <property type="entry name" value="TonB-dependent receptor, plug domain"/>
    <property type="match status" value="1"/>
</dbReference>
<dbReference type="EMBL" id="RJUK01000001">
    <property type="protein sequence ID" value="ROQ21571.1"/>
    <property type="molecule type" value="Genomic_DNA"/>
</dbReference>
<reference evidence="8 9" key="1">
    <citation type="submission" date="2018-11" db="EMBL/GenBank/DDBJ databases">
        <title>Genomic Encyclopedia of Type Strains, Phase IV (KMG-IV): sequencing the most valuable type-strain genomes for metagenomic binning, comparative biology and taxonomic classification.</title>
        <authorList>
            <person name="Goeker M."/>
        </authorList>
    </citation>
    <scope>NUCLEOTIDE SEQUENCE [LARGE SCALE GENOMIC DNA]</scope>
    <source>
        <strain evidence="8 9">DSM 16974</strain>
    </source>
</reference>
<accession>A0A3N1P215</accession>
<evidence type="ECO:0000256" key="2">
    <source>
        <dbReference type="ARBA" id="ARBA00023136"/>
    </source>
</evidence>
<dbReference type="PANTHER" id="PTHR40980">
    <property type="entry name" value="PLUG DOMAIN-CONTAINING PROTEIN"/>
    <property type="match status" value="1"/>
</dbReference>
<evidence type="ECO:0000259" key="7">
    <source>
        <dbReference type="Pfam" id="PF07715"/>
    </source>
</evidence>
<dbReference type="InterPro" id="IPR000531">
    <property type="entry name" value="Beta-barrel_TonB"/>
</dbReference>
<feature type="domain" description="TonB-dependent receptor plug" evidence="7">
    <location>
        <begin position="54"/>
        <end position="157"/>
    </location>
</feature>
<dbReference type="Pfam" id="PF00593">
    <property type="entry name" value="TonB_dep_Rec_b-barrel"/>
    <property type="match status" value="1"/>
</dbReference>
<dbReference type="InterPro" id="IPR036942">
    <property type="entry name" value="Beta-barrel_TonB_sf"/>
</dbReference>
<dbReference type="SUPFAM" id="SSF56935">
    <property type="entry name" value="Porins"/>
    <property type="match status" value="1"/>
</dbReference>
<feature type="signal peptide" evidence="5">
    <location>
        <begin position="1"/>
        <end position="26"/>
    </location>
</feature>
<keyword evidence="3" id="KW-0998">Cell outer membrane</keyword>
<feature type="domain" description="TonB-dependent receptor-like beta-barrel" evidence="6">
    <location>
        <begin position="444"/>
        <end position="901"/>
    </location>
</feature>
<comment type="caution">
    <text evidence="8">The sequence shown here is derived from an EMBL/GenBank/DDBJ whole genome shotgun (WGS) entry which is preliminary data.</text>
</comment>
<keyword evidence="9" id="KW-1185">Reference proteome</keyword>
<name>A0A3N1P215_9GAMM</name>
<keyword evidence="4" id="KW-0798">TonB box</keyword>
<comment type="similarity">
    <text evidence="4">Belongs to the TonB-dependent receptor family.</text>
</comment>
<protein>
    <submittedName>
        <fullName evidence="8">Iron complex outermembrane receptor protein</fullName>
    </submittedName>
</protein>
<dbReference type="AlphaFoldDB" id="A0A3N1P215"/>
<evidence type="ECO:0000256" key="5">
    <source>
        <dbReference type="SAM" id="SignalP"/>
    </source>
</evidence>
<dbReference type="Gene3D" id="2.40.170.20">
    <property type="entry name" value="TonB-dependent receptor, beta-barrel domain"/>
    <property type="match status" value="2"/>
</dbReference>
<keyword evidence="2 4" id="KW-0472">Membrane</keyword>
<keyword evidence="5" id="KW-0732">Signal</keyword>
<evidence type="ECO:0000256" key="1">
    <source>
        <dbReference type="ARBA" id="ARBA00004442"/>
    </source>
</evidence>
<dbReference type="InterPro" id="IPR012910">
    <property type="entry name" value="Plug_dom"/>
</dbReference>
<dbReference type="InterPro" id="IPR010104">
    <property type="entry name" value="TonB_rcpt_bac"/>
</dbReference>
<dbReference type="PANTHER" id="PTHR40980:SF3">
    <property type="entry name" value="TONB-DEPENDENT RECEPTOR-LIKE BETA-BARREL DOMAIN-CONTAINING PROTEIN"/>
    <property type="match status" value="1"/>
</dbReference>
<dbReference type="InterPro" id="IPR037066">
    <property type="entry name" value="Plug_dom_sf"/>
</dbReference>
<dbReference type="GO" id="GO:0009279">
    <property type="term" value="C:cell outer membrane"/>
    <property type="evidence" value="ECO:0007669"/>
    <property type="project" value="UniProtKB-SubCell"/>
</dbReference>
<organism evidence="8 9">
    <name type="scientific">Marinimicrobium koreense</name>
    <dbReference type="NCBI Taxonomy" id="306545"/>
    <lineage>
        <taxon>Bacteria</taxon>
        <taxon>Pseudomonadati</taxon>
        <taxon>Pseudomonadota</taxon>
        <taxon>Gammaproteobacteria</taxon>
        <taxon>Cellvibrionales</taxon>
        <taxon>Cellvibrionaceae</taxon>
        <taxon>Marinimicrobium</taxon>
    </lineage>
</organism>
<keyword evidence="8" id="KW-0675">Receptor</keyword>
<gene>
    <name evidence="8" type="ORF">EDC38_2197</name>
</gene>
<proteinExistence type="inferred from homology"/>
<feature type="chain" id="PRO_5018178421" evidence="5">
    <location>
        <begin position="27"/>
        <end position="935"/>
    </location>
</feature>
<evidence type="ECO:0000256" key="3">
    <source>
        <dbReference type="ARBA" id="ARBA00023237"/>
    </source>
</evidence>
<dbReference type="Pfam" id="PF07715">
    <property type="entry name" value="Plug"/>
    <property type="match status" value="1"/>
</dbReference>
<evidence type="ECO:0000256" key="4">
    <source>
        <dbReference type="RuleBase" id="RU003357"/>
    </source>
</evidence>
<sequence length="935" mass="102355">MNTKKLILPSVIGCLAAGMTVAPAYAQDQEAGMLEEVVVTGIRRSLMNAIAIKENSSSIVEVVSAEDIGKLPDTSIAESLARLPGLAGERVNGRTSGISVRGFNEDYVATTMNGRELLGIGDNRGVEYDLYPSEIISDAVVYKTMQADLVNQGLGGVVDLRTLRPLENDRIISFNGNYEVNGMESANPDYDDTGHRLAFTYSDTFADDTMGFAVTLASMESPSQEENVRIWGYPEIDQGFIFGGHDSYVRSATMERDTVSSVFQWEPNEDLSVTVDALFIDFLESKVFRGFEEGGPVWGGANYTAGDVEDGLVMNGQFDGFHSVIRNDGEDKEGELYTFGFNAEYQINDTWSAELDFATSESTKDLINIESYSGTGRAGTTQQGDPAARAWQQVSPEGVMFSEHPTIDMPDYTDPAAIRLAGPQPWGGAIAQRMGGKDNAQDGFVNYPKFEEELDTLRLSTTAAINGDFFQSVELGLNYSDRTKSKVNYGAFLVAPGFDADEAREDQTALSFTDAALEPYYVGTTNLSFLGLGGMVAYDGVGMYRDGVYTEIDATEFETARLGDTYSVTEEVLTAYAKTDFETGILSGNFGVQIIDTDQSSNGFASVAREDDDTGLVSVVATPVSGGDDYLKILPSLNMNFQMTDNQIVRFATAKTLSRARMDDMRANNTINFSFDNGRRESADPEFSAWSGSGGNPNLRPLEAVQTDLSYEYYFTNDGYVAASWFYKDLLNWHISQDVITDFEPYFIEGYHDAGVDNFQSFQGPTTSIAELGKGKVEGIELHGSLPFYTFSETLDGFGLIAAATFLDGSIEYDGEQQEIPGLSEESYQLTVYYEKNGFEFRVSGRKRDEFLTETRGLSLALTPTTDQGSELWDAQIGYDFGAGGFDSLDGLSVTLQAQNLTDEETVAAADEDPRRITSYQTFGANYLLGVNYQF</sequence>
<evidence type="ECO:0000259" key="6">
    <source>
        <dbReference type="Pfam" id="PF00593"/>
    </source>
</evidence>
<comment type="subcellular location">
    <subcellularLocation>
        <location evidence="1 4">Cell outer membrane</location>
    </subcellularLocation>
</comment>